<organism evidence="3 4">
    <name type="scientific">Cylicocyclus nassatus</name>
    <name type="common">Nematode worm</name>
    <dbReference type="NCBI Taxonomy" id="53992"/>
    <lineage>
        <taxon>Eukaryota</taxon>
        <taxon>Metazoa</taxon>
        <taxon>Ecdysozoa</taxon>
        <taxon>Nematoda</taxon>
        <taxon>Chromadorea</taxon>
        <taxon>Rhabditida</taxon>
        <taxon>Rhabditina</taxon>
        <taxon>Rhabditomorpha</taxon>
        <taxon>Strongyloidea</taxon>
        <taxon>Strongylidae</taxon>
        <taxon>Cylicocyclus</taxon>
    </lineage>
</organism>
<feature type="transmembrane region" description="Helical" evidence="2">
    <location>
        <begin position="43"/>
        <end position="61"/>
    </location>
</feature>
<protein>
    <submittedName>
        <fullName evidence="3">Uncharacterized protein</fullName>
    </submittedName>
</protein>
<reference evidence="3" key="1">
    <citation type="submission" date="2023-07" db="EMBL/GenBank/DDBJ databases">
        <authorList>
            <consortium name="CYATHOMIX"/>
        </authorList>
    </citation>
    <scope>NUCLEOTIDE SEQUENCE</scope>
    <source>
        <strain evidence="3">N/A</strain>
    </source>
</reference>
<evidence type="ECO:0000313" key="3">
    <source>
        <dbReference type="EMBL" id="CAJ0605921.1"/>
    </source>
</evidence>
<feature type="region of interest" description="Disordered" evidence="1">
    <location>
        <begin position="402"/>
        <end position="433"/>
    </location>
</feature>
<dbReference type="Proteomes" id="UP001176961">
    <property type="component" value="Unassembled WGS sequence"/>
</dbReference>
<keyword evidence="2" id="KW-0812">Transmembrane</keyword>
<feature type="compositionally biased region" description="Low complexity" evidence="1">
    <location>
        <begin position="341"/>
        <end position="358"/>
    </location>
</feature>
<comment type="caution">
    <text evidence="3">The sequence shown here is derived from an EMBL/GenBank/DDBJ whole genome shotgun (WGS) entry which is preliminary data.</text>
</comment>
<proteinExistence type="predicted"/>
<feature type="transmembrane region" description="Helical" evidence="2">
    <location>
        <begin position="7"/>
        <end position="27"/>
    </location>
</feature>
<feature type="transmembrane region" description="Helical" evidence="2">
    <location>
        <begin position="292"/>
        <end position="317"/>
    </location>
</feature>
<evidence type="ECO:0000256" key="2">
    <source>
        <dbReference type="SAM" id="Phobius"/>
    </source>
</evidence>
<keyword evidence="2" id="KW-0472">Membrane</keyword>
<feature type="region of interest" description="Disordered" evidence="1">
    <location>
        <begin position="261"/>
        <end position="285"/>
    </location>
</feature>
<accession>A0AA36H8X0</accession>
<keyword evidence="4" id="KW-1185">Reference proteome</keyword>
<feature type="region of interest" description="Disordered" evidence="1">
    <location>
        <begin position="334"/>
        <end position="369"/>
    </location>
</feature>
<dbReference type="EMBL" id="CATQJL010000316">
    <property type="protein sequence ID" value="CAJ0605921.1"/>
    <property type="molecule type" value="Genomic_DNA"/>
</dbReference>
<keyword evidence="2" id="KW-1133">Transmembrane helix</keyword>
<gene>
    <name evidence="3" type="ORF">CYNAS_LOCUS17904</name>
</gene>
<sequence length="433" mass="48311">MMLRETFGLYLSFTGYGVELELLIVFAETGATSLQQYLPVLESYILDVVLYICVTFVLKYAKPVSDKRTFRRPDLSQVLSPVDSCHQGIIESDGDKPPKRTVRTFKNADALCQMMAFYEPLFQKNECIEWAIQDVVVRTSYVKSSSLNDTTPFCIFGVKAVLCYCAGNSCFRHSWSIVEFLLQLYRNNEKKSLREFRAPFDTYNIDHMAQRKNFWCFLKAFRYRFYDIEIPDMIPHYRSSTLEEDWTKFYEEITRRFPEKTDDKKKGDVDGDKKKDGDEKKDEGGRKRKNRLFAVAAFMGGFNALTICAIVTFFIWYKSYVKKEKLKQATLQAAEEQASEPSSTTPGAPSPVAASPAPAAAPAPAPGAVPVAAPQPVVQQAVQGFPGVDPGVAPGAVPVAPAEAPAPAAPEQFVPEGIVPDPAPPPDSLVVKF</sequence>
<evidence type="ECO:0000256" key="1">
    <source>
        <dbReference type="SAM" id="MobiDB-lite"/>
    </source>
</evidence>
<name>A0AA36H8X0_CYLNA</name>
<evidence type="ECO:0000313" key="4">
    <source>
        <dbReference type="Proteomes" id="UP001176961"/>
    </source>
</evidence>
<dbReference type="AlphaFoldDB" id="A0AA36H8X0"/>